<comment type="caution">
    <text evidence="1">The sequence shown here is derived from an EMBL/GenBank/DDBJ whole genome shotgun (WGS) entry which is preliminary data.</text>
</comment>
<sequence>MHLSVHRVIASTTYRKGRDNNVSGCHRGAESMCRTHEKVDQLLASPYPIKCSDVLPSPVGKDVNITADKRQSYEIPLHKHILYRTLELISRSQIYAGAYLTYELSVFGSFRDSGAVISSLSYLGCCVLHPPTDSSSISARSSRIPGQVSRLYA</sequence>
<protein>
    <submittedName>
        <fullName evidence="1">Uncharacterized protein</fullName>
    </submittedName>
</protein>
<name>A0AAV0VX89_9HEMI</name>
<evidence type="ECO:0000313" key="1">
    <source>
        <dbReference type="EMBL" id="CAI6347492.1"/>
    </source>
</evidence>
<reference evidence="1 2" key="1">
    <citation type="submission" date="2023-01" db="EMBL/GenBank/DDBJ databases">
        <authorList>
            <person name="Whitehead M."/>
        </authorList>
    </citation>
    <scope>NUCLEOTIDE SEQUENCE [LARGE SCALE GENOMIC DNA]</scope>
</reference>
<accession>A0AAV0VX89</accession>
<dbReference type="AlphaFoldDB" id="A0AAV0VX89"/>
<evidence type="ECO:0000313" key="2">
    <source>
        <dbReference type="Proteomes" id="UP001160148"/>
    </source>
</evidence>
<dbReference type="EMBL" id="CARXXK010000001">
    <property type="protein sequence ID" value="CAI6347492.1"/>
    <property type="molecule type" value="Genomic_DNA"/>
</dbReference>
<proteinExistence type="predicted"/>
<organism evidence="1 2">
    <name type="scientific">Macrosiphum euphorbiae</name>
    <name type="common">potato aphid</name>
    <dbReference type="NCBI Taxonomy" id="13131"/>
    <lineage>
        <taxon>Eukaryota</taxon>
        <taxon>Metazoa</taxon>
        <taxon>Ecdysozoa</taxon>
        <taxon>Arthropoda</taxon>
        <taxon>Hexapoda</taxon>
        <taxon>Insecta</taxon>
        <taxon>Pterygota</taxon>
        <taxon>Neoptera</taxon>
        <taxon>Paraneoptera</taxon>
        <taxon>Hemiptera</taxon>
        <taxon>Sternorrhyncha</taxon>
        <taxon>Aphidomorpha</taxon>
        <taxon>Aphidoidea</taxon>
        <taxon>Aphididae</taxon>
        <taxon>Macrosiphini</taxon>
        <taxon>Macrosiphum</taxon>
    </lineage>
</organism>
<keyword evidence="2" id="KW-1185">Reference proteome</keyword>
<gene>
    <name evidence="1" type="ORF">MEUPH1_LOCUS4276</name>
</gene>
<dbReference type="Proteomes" id="UP001160148">
    <property type="component" value="Unassembled WGS sequence"/>
</dbReference>